<name>A0A8S5TBD7_9CAUD</name>
<sequence length="87" mass="9497">MTAWGRGQAHIPRRAGGERFVIPSFPVGVCLALPIVCAGCWLYPRCAALVGSCVLFMVSLASATKVRQKCDNGTKRKRIIHNVKTKK</sequence>
<evidence type="ECO:0000313" key="2">
    <source>
        <dbReference type="EMBL" id="DAF60066.1"/>
    </source>
</evidence>
<feature type="transmembrane region" description="Helical" evidence="1">
    <location>
        <begin position="47"/>
        <end position="66"/>
    </location>
</feature>
<organism evidence="2">
    <name type="scientific">Siphoviridae sp. ctMCY8</name>
    <dbReference type="NCBI Taxonomy" id="2827854"/>
    <lineage>
        <taxon>Viruses</taxon>
        <taxon>Duplodnaviria</taxon>
        <taxon>Heunggongvirae</taxon>
        <taxon>Uroviricota</taxon>
        <taxon>Caudoviricetes</taxon>
    </lineage>
</organism>
<accession>A0A8S5TBD7</accession>
<dbReference type="EMBL" id="BK032782">
    <property type="protein sequence ID" value="DAF60066.1"/>
    <property type="molecule type" value="Genomic_DNA"/>
</dbReference>
<protein>
    <submittedName>
        <fullName evidence="2">Uncharacterized protein</fullName>
    </submittedName>
</protein>
<keyword evidence="1" id="KW-0812">Transmembrane</keyword>
<evidence type="ECO:0000256" key="1">
    <source>
        <dbReference type="SAM" id="Phobius"/>
    </source>
</evidence>
<keyword evidence="1" id="KW-1133">Transmembrane helix</keyword>
<proteinExistence type="predicted"/>
<reference evidence="2" key="1">
    <citation type="journal article" date="2021" name="Proc. Natl. Acad. Sci. U.S.A.">
        <title>A Catalog of Tens of Thousands of Viruses from Human Metagenomes Reveals Hidden Associations with Chronic Diseases.</title>
        <authorList>
            <person name="Tisza M.J."/>
            <person name="Buck C.B."/>
        </authorList>
    </citation>
    <scope>NUCLEOTIDE SEQUENCE</scope>
    <source>
        <strain evidence="2">CtMCY8</strain>
    </source>
</reference>
<feature type="transmembrane region" description="Helical" evidence="1">
    <location>
        <begin position="20"/>
        <end position="41"/>
    </location>
</feature>
<keyword evidence="1" id="KW-0472">Membrane</keyword>